<gene>
    <name evidence="2" type="ORF">D3874_19270</name>
</gene>
<dbReference type="EMBL" id="QYUK01000011">
    <property type="protein sequence ID" value="RJF88854.1"/>
    <property type="molecule type" value="Genomic_DNA"/>
</dbReference>
<feature type="signal peptide" evidence="1">
    <location>
        <begin position="1"/>
        <end position="22"/>
    </location>
</feature>
<keyword evidence="1" id="KW-0732">Signal</keyword>
<proteinExistence type="predicted"/>
<feature type="chain" id="PRO_5019046825" description="Lytic murein transglycosylase" evidence="1">
    <location>
        <begin position="23"/>
        <end position="82"/>
    </location>
</feature>
<dbReference type="AlphaFoldDB" id="A0A418WFQ7"/>
<comment type="caution">
    <text evidence="2">The sequence shown here is derived from an EMBL/GenBank/DDBJ whole genome shotgun (WGS) entry which is preliminary data.</text>
</comment>
<evidence type="ECO:0008006" key="4">
    <source>
        <dbReference type="Google" id="ProtNLM"/>
    </source>
</evidence>
<keyword evidence="3" id="KW-1185">Reference proteome</keyword>
<evidence type="ECO:0000313" key="3">
    <source>
        <dbReference type="Proteomes" id="UP000284605"/>
    </source>
</evidence>
<evidence type="ECO:0000256" key="1">
    <source>
        <dbReference type="SAM" id="SignalP"/>
    </source>
</evidence>
<accession>A0A418WFQ7</accession>
<organism evidence="2 3">
    <name type="scientific">Oleomonas cavernae</name>
    <dbReference type="NCBI Taxonomy" id="2320859"/>
    <lineage>
        <taxon>Bacteria</taxon>
        <taxon>Pseudomonadati</taxon>
        <taxon>Pseudomonadota</taxon>
        <taxon>Alphaproteobacteria</taxon>
        <taxon>Acetobacterales</taxon>
        <taxon>Acetobacteraceae</taxon>
        <taxon>Oleomonas</taxon>
    </lineage>
</organism>
<sequence>MTFRTLLLALGLTLPFASAATAAEPDWVQEWRALADKSGFEGHRKMAELLADPRRSPLPRIGRLFWAIPRAPSSPRPRCRPT</sequence>
<protein>
    <recommendedName>
        <fullName evidence="4">Lytic murein transglycosylase</fullName>
    </recommendedName>
</protein>
<reference evidence="2 3" key="1">
    <citation type="submission" date="2018-09" db="EMBL/GenBank/DDBJ databases">
        <authorList>
            <person name="Zhu H."/>
        </authorList>
    </citation>
    <scope>NUCLEOTIDE SEQUENCE [LARGE SCALE GENOMIC DNA]</scope>
    <source>
        <strain evidence="2 3">K1W22B-8</strain>
    </source>
</reference>
<dbReference type="Proteomes" id="UP000284605">
    <property type="component" value="Unassembled WGS sequence"/>
</dbReference>
<name>A0A418WFQ7_9PROT</name>
<evidence type="ECO:0000313" key="2">
    <source>
        <dbReference type="EMBL" id="RJF88854.1"/>
    </source>
</evidence>